<dbReference type="PANTHER" id="PTHR47425">
    <property type="entry name" value="FARB-RELATED"/>
    <property type="match status" value="1"/>
</dbReference>
<evidence type="ECO:0000313" key="4">
    <source>
        <dbReference type="EMBL" id="SPO04693.1"/>
    </source>
</evidence>
<feature type="region of interest" description="Disordered" evidence="2">
    <location>
        <begin position="473"/>
        <end position="493"/>
    </location>
</feature>
<dbReference type="GO" id="GO:0008270">
    <property type="term" value="F:zinc ion binding"/>
    <property type="evidence" value="ECO:0007669"/>
    <property type="project" value="InterPro"/>
</dbReference>
<dbReference type="PANTHER" id="PTHR47425:SF2">
    <property type="entry name" value="FARB-RELATED"/>
    <property type="match status" value="1"/>
</dbReference>
<keyword evidence="5" id="KW-1185">Reference proteome</keyword>
<evidence type="ECO:0000256" key="1">
    <source>
        <dbReference type="ARBA" id="ARBA00023242"/>
    </source>
</evidence>
<dbReference type="AlphaFoldDB" id="A0AAE8SXE0"/>
<dbReference type="InterPro" id="IPR007219">
    <property type="entry name" value="XnlR_reg_dom"/>
</dbReference>
<feature type="domain" description="Xylanolytic transcriptional activator regulatory" evidence="3">
    <location>
        <begin position="55"/>
        <end position="231"/>
    </location>
</feature>
<dbReference type="Proteomes" id="UP001187682">
    <property type="component" value="Unassembled WGS sequence"/>
</dbReference>
<organism evidence="4 5">
    <name type="scientific">Cephalotrichum gorgonifer</name>
    <dbReference type="NCBI Taxonomy" id="2041049"/>
    <lineage>
        <taxon>Eukaryota</taxon>
        <taxon>Fungi</taxon>
        <taxon>Dikarya</taxon>
        <taxon>Ascomycota</taxon>
        <taxon>Pezizomycotina</taxon>
        <taxon>Sordariomycetes</taxon>
        <taxon>Hypocreomycetidae</taxon>
        <taxon>Microascales</taxon>
        <taxon>Microascaceae</taxon>
        <taxon>Cephalotrichum</taxon>
    </lineage>
</organism>
<dbReference type="CDD" id="cd12148">
    <property type="entry name" value="fungal_TF_MHR"/>
    <property type="match status" value="1"/>
</dbReference>
<evidence type="ECO:0000313" key="5">
    <source>
        <dbReference type="Proteomes" id="UP001187682"/>
    </source>
</evidence>
<comment type="caution">
    <text evidence="4">The sequence shown here is derived from an EMBL/GenBank/DDBJ whole genome shotgun (WGS) entry which is preliminary data.</text>
</comment>
<reference evidence="4" key="1">
    <citation type="submission" date="2018-03" db="EMBL/GenBank/DDBJ databases">
        <authorList>
            <person name="Guldener U."/>
        </authorList>
    </citation>
    <scope>NUCLEOTIDE SEQUENCE</scope>
</reference>
<evidence type="ECO:0000259" key="3">
    <source>
        <dbReference type="Pfam" id="PF04082"/>
    </source>
</evidence>
<dbReference type="GO" id="GO:0006351">
    <property type="term" value="P:DNA-templated transcription"/>
    <property type="evidence" value="ECO:0007669"/>
    <property type="project" value="InterPro"/>
</dbReference>
<dbReference type="InterPro" id="IPR052761">
    <property type="entry name" value="Fungal_Detox/Toxin_TFs"/>
</dbReference>
<protein>
    <recommendedName>
        <fullName evidence="3">Xylanolytic transcriptional activator regulatory domain-containing protein</fullName>
    </recommendedName>
</protein>
<sequence length="565" mass="63587">MFRQNERMFTSTVPYSAYPFLTLSNLHKLTPEDVNYLELKQCLRLPSRPYLDEFLQQYFRYIHPFLPLVDEAFFWDVYLDSDNNDDCLHPRFPLIVLQAMLFTACSLVSPSTLETLGYASVRSARRIMYGRAKTLYNLEAEQSQLHIAQAAVLLSYWTPPIEEAASKPNTTWLRIAIESAKSVKAHRWDFKPVPKGNPIKVFEQLSLKRLWGCCIVRDCISAIALRRPCQLGRPDVAPDAKFSLAFDDLEHEIHESRVYTPATKRDLITTFLEFADISAKIAIANRQMLLWHDTAIAGTQDVLGCHEEIREATDAIGKLLLTLTELQLARFVPVSVIPCIALPLALQLVNSEVKDISSCPKVHVFTKAMKTYDPLYEGVEGLTDTIHVMLGQKQWVESNLRTPSMHMQTHAAGRTDVMDANPAFYIRMALTIDLSLSNGHSPDKWDFPSTLQRQLAMENAVSPVRLLTMPRETCIPSGSSSSRMDLKGHADDNTRVDTNAEEQNALPALPSSDLQVLGRSSGMDDFASLDITLLPSGGQDIEMGIWGIPDLLAGSPDYREWEDNL</sequence>
<keyword evidence="1" id="KW-0539">Nucleus</keyword>
<evidence type="ECO:0000256" key="2">
    <source>
        <dbReference type="SAM" id="MobiDB-lite"/>
    </source>
</evidence>
<gene>
    <name evidence="4" type="ORF">DNG_07378</name>
</gene>
<name>A0AAE8SXE0_9PEZI</name>
<dbReference type="EMBL" id="ONZQ02000011">
    <property type="protein sequence ID" value="SPO04693.1"/>
    <property type="molecule type" value="Genomic_DNA"/>
</dbReference>
<proteinExistence type="predicted"/>
<feature type="compositionally biased region" description="Basic and acidic residues" evidence="2">
    <location>
        <begin position="484"/>
        <end position="493"/>
    </location>
</feature>
<dbReference type="Pfam" id="PF04082">
    <property type="entry name" value="Fungal_trans"/>
    <property type="match status" value="1"/>
</dbReference>
<accession>A0AAE8SXE0</accession>
<dbReference type="GO" id="GO:0003677">
    <property type="term" value="F:DNA binding"/>
    <property type="evidence" value="ECO:0007669"/>
    <property type="project" value="InterPro"/>
</dbReference>